<proteinExistence type="predicted"/>
<evidence type="ECO:0000313" key="9">
    <source>
        <dbReference type="EMBL" id="KAG0297100.1"/>
    </source>
</evidence>
<feature type="compositionally biased region" description="Polar residues" evidence="7">
    <location>
        <begin position="158"/>
        <end position="167"/>
    </location>
</feature>
<keyword evidence="4" id="KW-0804">Transcription</keyword>
<evidence type="ECO:0000259" key="8">
    <source>
        <dbReference type="PROSITE" id="PS50039"/>
    </source>
</evidence>
<reference evidence="9" key="1">
    <citation type="journal article" date="2020" name="Fungal Divers.">
        <title>Resolving the Mortierellaceae phylogeny through synthesis of multi-gene phylogenetics and phylogenomics.</title>
        <authorList>
            <person name="Vandepol N."/>
            <person name="Liber J."/>
            <person name="Desiro A."/>
            <person name="Na H."/>
            <person name="Kennedy M."/>
            <person name="Barry K."/>
            <person name="Grigoriev I.V."/>
            <person name="Miller A.N."/>
            <person name="O'Donnell K."/>
            <person name="Stajich J.E."/>
            <person name="Bonito G."/>
        </authorList>
    </citation>
    <scope>NUCLEOTIDE SEQUENCE</scope>
    <source>
        <strain evidence="9">NVP60</strain>
    </source>
</reference>
<dbReference type="GO" id="GO:0005634">
    <property type="term" value="C:nucleus"/>
    <property type="evidence" value="ECO:0007669"/>
    <property type="project" value="UniProtKB-SubCell"/>
</dbReference>
<dbReference type="Gene3D" id="1.10.10.10">
    <property type="entry name" value="Winged helix-like DNA-binding domain superfamily/Winged helix DNA-binding domain"/>
    <property type="match status" value="1"/>
</dbReference>
<feature type="compositionally biased region" description="Low complexity" evidence="7">
    <location>
        <begin position="567"/>
        <end position="578"/>
    </location>
</feature>
<dbReference type="PANTHER" id="PTHR45881">
    <property type="entry name" value="CHECKPOINT SUPPRESSOR 1-LIKE, ISOFORM A-RELATED"/>
    <property type="match status" value="1"/>
</dbReference>
<dbReference type="PRINTS" id="PR00053">
    <property type="entry name" value="FORKHEAD"/>
</dbReference>
<feature type="region of interest" description="Disordered" evidence="7">
    <location>
        <begin position="32"/>
        <end position="84"/>
    </location>
</feature>
<feature type="compositionally biased region" description="Low complexity" evidence="7">
    <location>
        <begin position="405"/>
        <end position="443"/>
    </location>
</feature>
<keyword evidence="2" id="KW-0805">Transcription regulation</keyword>
<dbReference type="EMBL" id="JAAAIN010002082">
    <property type="protein sequence ID" value="KAG0297100.1"/>
    <property type="molecule type" value="Genomic_DNA"/>
</dbReference>
<feature type="domain" description="Fork-head" evidence="8">
    <location>
        <begin position="84"/>
        <end position="172"/>
    </location>
</feature>
<feature type="region of interest" description="Disordered" evidence="7">
    <location>
        <begin position="548"/>
        <end position="585"/>
    </location>
</feature>
<gene>
    <name evidence="9" type="primary">FOXJ3_1</name>
    <name evidence="9" type="ORF">BGZ97_004350</name>
</gene>
<dbReference type="OrthoDB" id="5954824at2759"/>
<feature type="region of interest" description="Disordered" evidence="7">
    <location>
        <begin position="398"/>
        <end position="522"/>
    </location>
</feature>
<keyword evidence="3 6" id="KW-0238">DNA-binding</keyword>
<feature type="compositionally biased region" description="Low complexity" evidence="7">
    <location>
        <begin position="269"/>
        <end position="280"/>
    </location>
</feature>
<evidence type="ECO:0000256" key="7">
    <source>
        <dbReference type="SAM" id="MobiDB-lite"/>
    </source>
</evidence>
<feature type="compositionally biased region" description="Low complexity" evidence="7">
    <location>
        <begin position="296"/>
        <end position="308"/>
    </location>
</feature>
<feature type="compositionally biased region" description="Gly residues" evidence="7">
    <location>
        <begin position="470"/>
        <end position="479"/>
    </location>
</feature>
<evidence type="ECO:0000256" key="2">
    <source>
        <dbReference type="ARBA" id="ARBA00023015"/>
    </source>
</evidence>
<name>A0A9P6UGW6_9FUNG</name>
<keyword evidence="10" id="KW-1185">Reference proteome</keyword>
<evidence type="ECO:0000256" key="6">
    <source>
        <dbReference type="PROSITE-ProRule" id="PRU00089"/>
    </source>
</evidence>
<dbReference type="AlphaFoldDB" id="A0A9P6UGW6"/>
<dbReference type="Proteomes" id="UP000823405">
    <property type="component" value="Unassembled WGS sequence"/>
</dbReference>
<feature type="region of interest" description="Disordered" evidence="7">
    <location>
        <begin position="216"/>
        <end position="322"/>
    </location>
</feature>
<dbReference type="SMART" id="SM00339">
    <property type="entry name" value="FH"/>
    <property type="match status" value="1"/>
</dbReference>
<comment type="subcellular location">
    <subcellularLocation>
        <location evidence="1 6">Nucleus</location>
    </subcellularLocation>
</comment>
<evidence type="ECO:0000313" key="10">
    <source>
        <dbReference type="Proteomes" id="UP000823405"/>
    </source>
</evidence>
<feature type="DNA-binding region" description="Fork-head" evidence="6">
    <location>
        <begin position="84"/>
        <end position="172"/>
    </location>
</feature>
<accession>A0A9P6UGW6</accession>
<dbReference type="InterPro" id="IPR036388">
    <property type="entry name" value="WH-like_DNA-bd_sf"/>
</dbReference>
<dbReference type="GO" id="GO:0000978">
    <property type="term" value="F:RNA polymerase II cis-regulatory region sequence-specific DNA binding"/>
    <property type="evidence" value="ECO:0007669"/>
    <property type="project" value="TreeGrafter"/>
</dbReference>
<evidence type="ECO:0000256" key="1">
    <source>
        <dbReference type="ARBA" id="ARBA00004123"/>
    </source>
</evidence>
<dbReference type="Pfam" id="PF00250">
    <property type="entry name" value="Forkhead"/>
    <property type="match status" value="1"/>
</dbReference>
<dbReference type="PROSITE" id="PS50039">
    <property type="entry name" value="FORK_HEAD_3"/>
    <property type="match status" value="1"/>
</dbReference>
<dbReference type="InterPro" id="IPR001766">
    <property type="entry name" value="Fork_head_dom"/>
</dbReference>
<evidence type="ECO:0000256" key="4">
    <source>
        <dbReference type="ARBA" id="ARBA00023163"/>
    </source>
</evidence>
<evidence type="ECO:0000256" key="5">
    <source>
        <dbReference type="ARBA" id="ARBA00023242"/>
    </source>
</evidence>
<dbReference type="SUPFAM" id="SSF46785">
    <property type="entry name" value="Winged helix' DNA-binding domain"/>
    <property type="match status" value="1"/>
</dbReference>
<feature type="region of interest" description="Disordered" evidence="7">
    <location>
        <begin position="151"/>
        <end position="177"/>
    </location>
</feature>
<keyword evidence="5 6" id="KW-0539">Nucleus</keyword>
<feature type="compositionally biased region" description="Low complexity" evidence="7">
    <location>
        <begin position="222"/>
        <end position="232"/>
    </location>
</feature>
<dbReference type="GO" id="GO:0000981">
    <property type="term" value="F:DNA-binding transcription factor activity, RNA polymerase II-specific"/>
    <property type="evidence" value="ECO:0007669"/>
    <property type="project" value="TreeGrafter"/>
</dbReference>
<sequence length="893" mass="94124">MSPNPTMDNRIASVTAGTTTFATVETVLLPIVESEKRRRKRRVSEGHDTTPAAKTTKKTETPVNNERLERRKKASATSSSATARPSCSYTTMIMEVFQASSKVKLDLPDIYSGIMSKYPFYRKAGKSSVRHALSQSKFFCKVERRKDEPGKGSLWIIDSQNKQTPNPSRKRKASGISLDGGDRVFASACPAPLSKDAASSKLTCTTPGESLDYEKSREFHSSADSIPSPAASDDADDANTVRRSGRTRRPPRTKEADEYITPVTHSRKPSLVSAASLSTPPSSPAPQDHHSETTAKLTSPLPPSSSSSTRKRSSSFRSDKSLTGSVVSRMNHFTIDLPPYNPAMSVLATPAITTGTLPRKAPLDLGLASIPGVVTSPRIRRPPQKLAEFVSSEDFKAAPCGKKPSLVSTPSSSSLLSANQDRAAVSAPTTTLTPAATGAGTTSQRIERRGRKRARPDVESESSILQQQQSGGGGGGRGTTGNRSIKRAMTVGDRTKDVVTRARQQSSSSLPAAVVPTAHSPVSASGCAPAFISLKDLELSHASLEEECDDDYDDDYDNDDDDQVPAGGRNSNRSGTRGVSWRRYGGGRPCQNETYEQRRLAGIQQIVVASLDWYEESDSDSEDEDVDIEGDSDIDMGAKNDTGTVNGSGGAVARSGCDSGFDSESDSCKGFVRESGWAMTTESTELADELDIDGTTTSSQEAFETVCIAPPEEALAAGGSLAEDVLASGMAVASHFLDHAGAGLVAGQDEVGSQACADPSSVDVDTPSLLPTIAGIATSAFGAQSGVHDGIVNAMDGTESIKSEQEALPWATVPMIAGGILKELVAVTAAVSLTLNKMSISGVEGIEGGPMEVELEEHGSGDATVHIAAATAAATASEATELKTDNYMGWLNL</sequence>
<protein>
    <submittedName>
        <fullName evidence="9">Forkhead box protein J3</fullName>
    </submittedName>
</protein>
<organism evidence="9 10">
    <name type="scientific">Linnemannia gamsii</name>
    <dbReference type="NCBI Taxonomy" id="64522"/>
    <lineage>
        <taxon>Eukaryota</taxon>
        <taxon>Fungi</taxon>
        <taxon>Fungi incertae sedis</taxon>
        <taxon>Mucoromycota</taxon>
        <taxon>Mortierellomycotina</taxon>
        <taxon>Mortierellomycetes</taxon>
        <taxon>Mortierellales</taxon>
        <taxon>Mortierellaceae</taxon>
        <taxon>Linnemannia</taxon>
    </lineage>
</organism>
<feature type="compositionally biased region" description="Acidic residues" evidence="7">
    <location>
        <begin position="548"/>
        <end position="563"/>
    </location>
</feature>
<comment type="caution">
    <text evidence="9">The sequence shown here is derived from an EMBL/GenBank/DDBJ whole genome shotgun (WGS) entry which is preliminary data.</text>
</comment>
<dbReference type="PANTHER" id="PTHR45881:SF1">
    <property type="entry name" value="FORK HEAD PROTEIN HOMOLOG 2"/>
    <property type="match status" value="1"/>
</dbReference>
<dbReference type="InterPro" id="IPR036390">
    <property type="entry name" value="WH_DNA-bd_sf"/>
</dbReference>
<evidence type="ECO:0000256" key="3">
    <source>
        <dbReference type="ARBA" id="ARBA00023125"/>
    </source>
</evidence>